<dbReference type="SMART" id="SM00382">
    <property type="entry name" value="AAA"/>
    <property type="match status" value="1"/>
</dbReference>
<evidence type="ECO:0000313" key="6">
    <source>
        <dbReference type="Proteomes" id="UP000057609"/>
    </source>
</evidence>
<keyword evidence="1" id="KW-0813">Transport</keyword>
<feature type="domain" description="ABC transporter" evidence="4">
    <location>
        <begin position="4"/>
        <end position="237"/>
    </location>
</feature>
<reference evidence="5 6" key="1">
    <citation type="journal article" date="2015" name="Genome Announc.">
        <title>Complete Genome of Geobacter pickeringii G13T, a Metal-Reducing Isolate from Sedimentary Kaolin Deposits.</title>
        <authorList>
            <person name="Badalamenti J.P."/>
            <person name="Bond D.R."/>
        </authorList>
    </citation>
    <scope>NUCLEOTIDE SEQUENCE [LARGE SCALE GENOMIC DNA]</scope>
    <source>
        <strain evidence="5 6">G13</strain>
    </source>
</reference>
<keyword evidence="3 5" id="KW-0067">ATP-binding</keyword>
<dbReference type="InterPro" id="IPR027417">
    <property type="entry name" value="P-loop_NTPase"/>
</dbReference>
<dbReference type="Proteomes" id="UP000057609">
    <property type="component" value="Chromosome"/>
</dbReference>
<dbReference type="RefSeq" id="WP_039742227.1">
    <property type="nucleotide sequence ID" value="NZ_CP009788.1"/>
</dbReference>
<dbReference type="EMBL" id="CP009788">
    <property type="protein sequence ID" value="AJE03397.1"/>
    <property type="molecule type" value="Genomic_DNA"/>
</dbReference>
<keyword evidence="6" id="KW-1185">Reference proteome</keyword>
<dbReference type="SUPFAM" id="SSF52540">
    <property type="entry name" value="P-loop containing nucleoside triphosphate hydrolases"/>
    <property type="match status" value="1"/>
</dbReference>
<name>A0A0B5B9Z1_9BACT</name>
<evidence type="ECO:0000313" key="5">
    <source>
        <dbReference type="EMBL" id="AJE03397.1"/>
    </source>
</evidence>
<keyword evidence="2" id="KW-0547">Nucleotide-binding</keyword>
<dbReference type="AlphaFoldDB" id="A0A0B5B9Z1"/>
<dbReference type="HOGENOM" id="CLU_000604_1_2_7"/>
<dbReference type="InterPro" id="IPR003593">
    <property type="entry name" value="AAA+_ATPase"/>
</dbReference>
<dbReference type="PROSITE" id="PS50893">
    <property type="entry name" value="ABC_TRANSPORTER_2"/>
    <property type="match status" value="1"/>
</dbReference>
<dbReference type="PANTHER" id="PTHR42939">
    <property type="entry name" value="ABC TRANSPORTER ATP-BINDING PROTEIN ALBC-RELATED"/>
    <property type="match status" value="1"/>
</dbReference>
<dbReference type="GO" id="GO:0016887">
    <property type="term" value="F:ATP hydrolysis activity"/>
    <property type="evidence" value="ECO:0007669"/>
    <property type="project" value="InterPro"/>
</dbReference>
<protein>
    <submittedName>
        <fullName evidence="5">ABC transporter ATP-binding protein</fullName>
    </submittedName>
</protein>
<evidence type="ECO:0000259" key="4">
    <source>
        <dbReference type="PROSITE" id="PS50893"/>
    </source>
</evidence>
<dbReference type="GO" id="GO:0005524">
    <property type="term" value="F:ATP binding"/>
    <property type="evidence" value="ECO:0007669"/>
    <property type="project" value="UniProtKB-KW"/>
</dbReference>
<dbReference type="Gene3D" id="3.40.50.300">
    <property type="entry name" value="P-loop containing nucleotide triphosphate hydrolases"/>
    <property type="match status" value="1"/>
</dbReference>
<dbReference type="CDD" id="cd03230">
    <property type="entry name" value="ABC_DR_subfamily_A"/>
    <property type="match status" value="1"/>
</dbReference>
<evidence type="ECO:0000256" key="1">
    <source>
        <dbReference type="ARBA" id="ARBA00022448"/>
    </source>
</evidence>
<dbReference type="PANTHER" id="PTHR42939:SF1">
    <property type="entry name" value="ABC TRANSPORTER ATP-BINDING PROTEIN ALBC-RELATED"/>
    <property type="match status" value="1"/>
</dbReference>
<dbReference type="Pfam" id="PF00005">
    <property type="entry name" value="ABC_tran"/>
    <property type="match status" value="1"/>
</dbReference>
<dbReference type="InterPro" id="IPR051782">
    <property type="entry name" value="ABC_Transporter_VariousFunc"/>
</dbReference>
<dbReference type="OrthoDB" id="9805130at2"/>
<dbReference type="InterPro" id="IPR003439">
    <property type="entry name" value="ABC_transporter-like_ATP-bd"/>
</dbReference>
<proteinExistence type="predicted"/>
<organism evidence="5 6">
    <name type="scientific">Geobacter pickeringii</name>
    <dbReference type="NCBI Taxonomy" id="345632"/>
    <lineage>
        <taxon>Bacteria</taxon>
        <taxon>Pseudomonadati</taxon>
        <taxon>Thermodesulfobacteriota</taxon>
        <taxon>Desulfuromonadia</taxon>
        <taxon>Geobacterales</taxon>
        <taxon>Geobacteraceae</taxon>
        <taxon>Geobacter</taxon>
    </lineage>
</organism>
<dbReference type="KEGG" id="gpi:GPICK_08555"/>
<sequence length="305" mass="33875">MKAININELSKIYNSKRNNVVEALKGLSLSVDPGEVFGFLGPNGAGKSTTIKCLMGLVCPTSGSATIMGEPIGSVASRVKAGFLPENPAFYDYLTAGEYLHFVGKTFGMPDNLLSRCIDEALKLLELWEARKRPMRGYSKGMVQRVGIAQTLIHDPELYIFDEPMSGLDPIGRALVKEIILDLKKRGKTVFFSTHITDDVEKVCDRVGVLVKGRLMALDSVENIMRSGIEGYVVQTRLAAGSHDSLNSFIVLRRNEIFIEYLVPTERFTEFMALVTQNSVEVTLIETKRKDLEAFFLDIVNKQTN</sequence>
<evidence type="ECO:0000256" key="3">
    <source>
        <dbReference type="ARBA" id="ARBA00022840"/>
    </source>
</evidence>
<accession>A0A0B5B9Z1</accession>
<evidence type="ECO:0000256" key="2">
    <source>
        <dbReference type="ARBA" id="ARBA00022741"/>
    </source>
</evidence>
<gene>
    <name evidence="5" type="ORF">GPICK_08555</name>
</gene>
<dbReference type="STRING" id="345632.GPICK_08555"/>